<gene>
    <name evidence="3" type="ORF">GPJ59_11235</name>
</gene>
<keyword evidence="4" id="KW-1185">Reference proteome</keyword>
<dbReference type="PANTHER" id="PTHR24220">
    <property type="entry name" value="IMPORT ATP-BINDING PROTEIN"/>
    <property type="match status" value="1"/>
</dbReference>
<accession>A0ABS6Z3V1</accession>
<dbReference type="SUPFAM" id="SSF52540">
    <property type="entry name" value="P-loop containing nucleoside triphosphate hydrolases"/>
    <property type="match status" value="1"/>
</dbReference>
<feature type="region of interest" description="Disordered" evidence="1">
    <location>
        <begin position="192"/>
        <end position="232"/>
    </location>
</feature>
<sequence length="251" mass="26248">MGKHIASGGRPAPGSAALELGALHYGIGGRTLFDGLDLCLPVGESVAVMGPSGSGKSTLISCALGLVSPQGAVRVAGREITRMRRRDLARHRGAHVGVVFQFGELLPGLTPVENVALAGLLSGASRHDVYADAERLLAELGVPGADRATGTLSGGERRSALPPGVQALRLSVDHATGRANWPDSARPCNASPCRAHPSPRRSHCPTPTFASGNSTAGTPPGGACPPARRRRPRVPWSSWWTDRVGRFPYRR</sequence>
<dbReference type="PANTHER" id="PTHR24220:SF685">
    <property type="entry name" value="ABC TRANSPORTER RELATED"/>
    <property type="match status" value="1"/>
</dbReference>
<protein>
    <submittedName>
        <fullName evidence="3">ATP-binding cassette domain-containing protein</fullName>
    </submittedName>
</protein>
<dbReference type="PROSITE" id="PS50893">
    <property type="entry name" value="ABC_TRANSPORTER_2"/>
    <property type="match status" value="1"/>
</dbReference>
<dbReference type="RefSeq" id="WP_219666644.1">
    <property type="nucleotide sequence ID" value="NZ_WTFF01000058.1"/>
</dbReference>
<keyword evidence="3" id="KW-0067">ATP-binding</keyword>
<dbReference type="Proteomes" id="UP000812013">
    <property type="component" value="Unassembled WGS sequence"/>
</dbReference>
<dbReference type="EMBL" id="WTFF01000058">
    <property type="protein sequence ID" value="MBW5482438.1"/>
    <property type="molecule type" value="Genomic_DNA"/>
</dbReference>
<comment type="caution">
    <text evidence="3">The sequence shown here is derived from an EMBL/GenBank/DDBJ whole genome shotgun (WGS) entry which is preliminary data.</text>
</comment>
<dbReference type="Gene3D" id="3.40.50.300">
    <property type="entry name" value="P-loop containing nucleotide triphosphate hydrolases"/>
    <property type="match status" value="1"/>
</dbReference>
<feature type="domain" description="ABC transporter" evidence="2">
    <location>
        <begin position="18"/>
        <end position="245"/>
    </location>
</feature>
<dbReference type="InterPro" id="IPR015854">
    <property type="entry name" value="ABC_transpr_LolD-like"/>
</dbReference>
<dbReference type="InterPro" id="IPR003439">
    <property type="entry name" value="ABC_transporter-like_ATP-bd"/>
</dbReference>
<dbReference type="InterPro" id="IPR027417">
    <property type="entry name" value="P-loop_NTPase"/>
</dbReference>
<keyword evidence="3" id="KW-0547">Nucleotide-binding</keyword>
<name>A0ABS6Z3V1_9ACTN</name>
<reference evidence="3 4" key="1">
    <citation type="submission" date="2019-12" db="EMBL/GenBank/DDBJ databases">
        <title>Genome sequence of Streptomyces bambusae.</title>
        <authorList>
            <person name="Bansal K."/>
            <person name="Choksket S."/>
            <person name="Korpole S."/>
            <person name="Patil P.B."/>
        </authorList>
    </citation>
    <scope>NUCLEOTIDE SEQUENCE [LARGE SCALE GENOMIC DNA]</scope>
    <source>
        <strain evidence="3 4">SK60</strain>
    </source>
</reference>
<evidence type="ECO:0000259" key="2">
    <source>
        <dbReference type="PROSITE" id="PS50893"/>
    </source>
</evidence>
<dbReference type="Pfam" id="PF00005">
    <property type="entry name" value="ABC_tran"/>
    <property type="match status" value="1"/>
</dbReference>
<evidence type="ECO:0000256" key="1">
    <source>
        <dbReference type="SAM" id="MobiDB-lite"/>
    </source>
</evidence>
<dbReference type="GO" id="GO:0005524">
    <property type="term" value="F:ATP binding"/>
    <property type="evidence" value="ECO:0007669"/>
    <property type="project" value="UniProtKB-KW"/>
</dbReference>
<organism evidence="3 4">
    <name type="scientific">Streptomyces bambusae</name>
    <dbReference type="NCBI Taxonomy" id="1550616"/>
    <lineage>
        <taxon>Bacteria</taxon>
        <taxon>Bacillati</taxon>
        <taxon>Actinomycetota</taxon>
        <taxon>Actinomycetes</taxon>
        <taxon>Kitasatosporales</taxon>
        <taxon>Streptomycetaceae</taxon>
        <taxon>Streptomyces</taxon>
    </lineage>
</organism>
<proteinExistence type="predicted"/>
<evidence type="ECO:0000313" key="4">
    <source>
        <dbReference type="Proteomes" id="UP000812013"/>
    </source>
</evidence>
<evidence type="ECO:0000313" key="3">
    <source>
        <dbReference type="EMBL" id="MBW5482438.1"/>
    </source>
</evidence>